<evidence type="ECO:0000313" key="2">
    <source>
        <dbReference type="EMBL" id="AZA08688.1"/>
    </source>
</evidence>
<feature type="transmembrane region" description="Helical" evidence="1">
    <location>
        <begin position="65"/>
        <end position="84"/>
    </location>
</feature>
<proteinExistence type="predicted"/>
<feature type="transmembrane region" description="Helical" evidence="1">
    <location>
        <begin position="16"/>
        <end position="34"/>
    </location>
</feature>
<sequence>MFDQIRNTIPASSRGTLYAVVAALAPALIAWGVLGEEQAAAVVGVLTAVVTLAFAVVHSTSSVRTAIYGVVAAVTAALAVWGYGDPAQWDTILGIVAPALGMGVAAANTPVVEEG</sequence>
<keyword evidence="1" id="KW-0472">Membrane</keyword>
<protein>
    <recommendedName>
        <fullName evidence="4">Holin</fullName>
    </recommendedName>
</protein>
<dbReference type="Pfam" id="PF23809">
    <property type="entry name" value="Phage_holin_9"/>
    <property type="match status" value="1"/>
</dbReference>
<feature type="transmembrane region" description="Helical" evidence="1">
    <location>
        <begin position="40"/>
        <end position="58"/>
    </location>
</feature>
<keyword evidence="3" id="KW-1185">Reference proteome</keyword>
<reference evidence="2 3" key="1">
    <citation type="submission" date="2018-11" db="EMBL/GenBank/DDBJ databases">
        <authorList>
            <person name="Kleinhagauer T."/>
            <person name="Glaeser S.P."/>
            <person name="Spergser J."/>
            <person name="Ruckert C."/>
            <person name="Kaempfer P."/>
            <person name="Busse H.-J."/>
        </authorList>
    </citation>
    <scope>NUCLEOTIDE SEQUENCE [LARGE SCALE GENOMIC DNA]</scope>
    <source>
        <strain evidence="2 3">812CH</strain>
    </source>
</reference>
<evidence type="ECO:0008006" key="4">
    <source>
        <dbReference type="Google" id="ProtNLM"/>
    </source>
</evidence>
<keyword evidence="1" id="KW-1133">Transmembrane helix</keyword>
<name>A0A3G6IVK4_9CORY</name>
<organism evidence="2 3">
    <name type="scientific">Corynebacterium pseudopelargi</name>
    <dbReference type="NCBI Taxonomy" id="2080757"/>
    <lineage>
        <taxon>Bacteria</taxon>
        <taxon>Bacillati</taxon>
        <taxon>Actinomycetota</taxon>
        <taxon>Actinomycetes</taxon>
        <taxon>Mycobacteriales</taxon>
        <taxon>Corynebacteriaceae</taxon>
        <taxon>Corynebacterium</taxon>
    </lineage>
</organism>
<dbReference type="Proteomes" id="UP000271426">
    <property type="component" value="Chromosome"/>
</dbReference>
<gene>
    <name evidence="2" type="ORF">CPPEL_02785</name>
</gene>
<dbReference type="EMBL" id="CP033898">
    <property type="protein sequence ID" value="AZA08688.1"/>
    <property type="molecule type" value="Genomic_DNA"/>
</dbReference>
<dbReference type="AlphaFoldDB" id="A0A3G6IVK4"/>
<keyword evidence="1" id="KW-0812">Transmembrane</keyword>
<dbReference type="RefSeq" id="WP_123959704.1">
    <property type="nucleotide sequence ID" value="NZ_CP033898.1"/>
</dbReference>
<evidence type="ECO:0000313" key="3">
    <source>
        <dbReference type="Proteomes" id="UP000271426"/>
    </source>
</evidence>
<dbReference type="KEGG" id="cpso:CPPEL_02785"/>
<evidence type="ECO:0000256" key="1">
    <source>
        <dbReference type="SAM" id="Phobius"/>
    </source>
</evidence>
<accession>A0A3G6IVK4</accession>
<dbReference type="OrthoDB" id="4429257at2"/>
<dbReference type="InterPro" id="IPR056390">
    <property type="entry name" value="Holin_phage"/>
</dbReference>